<organism evidence="10 11">
    <name type="scientific">Lingula anatina</name>
    <name type="common">Brachiopod</name>
    <name type="synonym">Lingula unguis</name>
    <dbReference type="NCBI Taxonomy" id="7574"/>
    <lineage>
        <taxon>Eukaryota</taxon>
        <taxon>Metazoa</taxon>
        <taxon>Spiralia</taxon>
        <taxon>Lophotrochozoa</taxon>
        <taxon>Brachiopoda</taxon>
        <taxon>Linguliformea</taxon>
        <taxon>Lingulata</taxon>
        <taxon>Lingulida</taxon>
        <taxon>Linguloidea</taxon>
        <taxon>Lingulidae</taxon>
        <taxon>Lingula</taxon>
    </lineage>
</organism>
<dbReference type="FunCoup" id="A0A1S3INQ8">
    <property type="interactions" value="1079"/>
</dbReference>
<feature type="region of interest" description="Disordered" evidence="4">
    <location>
        <begin position="697"/>
        <end position="743"/>
    </location>
</feature>
<feature type="region of interest" description="Disordered" evidence="4">
    <location>
        <begin position="194"/>
        <end position="216"/>
    </location>
</feature>
<feature type="region of interest" description="Disordered" evidence="4">
    <location>
        <begin position="1392"/>
        <end position="1419"/>
    </location>
</feature>
<dbReference type="GO" id="GO:0007265">
    <property type="term" value="P:Ras protein signal transduction"/>
    <property type="evidence" value="ECO:0007669"/>
    <property type="project" value="TreeGrafter"/>
</dbReference>
<dbReference type="PROSITE" id="PS50200">
    <property type="entry name" value="RA"/>
    <property type="match status" value="1"/>
</dbReference>
<feature type="compositionally biased region" description="Polar residues" evidence="4">
    <location>
        <begin position="1286"/>
        <end position="1296"/>
    </location>
</feature>
<feature type="compositionally biased region" description="Acidic residues" evidence="4">
    <location>
        <begin position="1399"/>
        <end position="1419"/>
    </location>
</feature>
<evidence type="ECO:0000259" key="9">
    <source>
        <dbReference type="PROSITE" id="PS50212"/>
    </source>
</evidence>
<dbReference type="InterPro" id="IPR001478">
    <property type="entry name" value="PDZ"/>
</dbReference>
<dbReference type="FunFam" id="1.20.870.10:FF:000001">
    <property type="entry name" value="rap guanine nucleotide exchange factor 2 isoform X2"/>
    <property type="match status" value="1"/>
</dbReference>
<dbReference type="Gene3D" id="2.30.42.10">
    <property type="match status" value="1"/>
</dbReference>
<dbReference type="KEGG" id="lak:106165990"/>
<feature type="region of interest" description="Disordered" evidence="4">
    <location>
        <begin position="644"/>
        <end position="682"/>
    </location>
</feature>
<dbReference type="InterPro" id="IPR000159">
    <property type="entry name" value="RA_dom"/>
</dbReference>
<evidence type="ECO:0000256" key="4">
    <source>
        <dbReference type="SAM" id="MobiDB-lite"/>
    </source>
</evidence>
<dbReference type="CDD" id="cd01785">
    <property type="entry name" value="RA_PDZ-GEF1"/>
    <property type="match status" value="1"/>
</dbReference>
<gene>
    <name evidence="11" type="primary">LOC106165990</name>
</gene>
<dbReference type="GeneID" id="106165990"/>
<feature type="domain" description="Ras-GEF" evidence="5">
    <location>
        <begin position="882"/>
        <end position="1109"/>
    </location>
</feature>
<dbReference type="InterPro" id="IPR036034">
    <property type="entry name" value="PDZ_sf"/>
</dbReference>
<dbReference type="InterPro" id="IPR008937">
    <property type="entry name" value="Ras-like_GEF"/>
</dbReference>
<feature type="domain" description="Ras-associating" evidence="8">
    <location>
        <begin position="764"/>
        <end position="857"/>
    </location>
</feature>
<feature type="compositionally biased region" description="Low complexity" evidence="4">
    <location>
        <begin position="717"/>
        <end position="742"/>
    </location>
</feature>
<dbReference type="CDD" id="cd00155">
    <property type="entry name" value="RasGEF"/>
    <property type="match status" value="1"/>
</dbReference>
<feature type="region of interest" description="Disordered" evidence="4">
    <location>
        <begin position="1202"/>
        <end position="1329"/>
    </location>
</feature>
<evidence type="ECO:0000259" key="5">
    <source>
        <dbReference type="PROSITE" id="PS50009"/>
    </source>
</evidence>
<dbReference type="SMART" id="SM00314">
    <property type="entry name" value="RA"/>
    <property type="match status" value="1"/>
</dbReference>
<feature type="compositionally biased region" description="Polar residues" evidence="4">
    <location>
        <begin position="1313"/>
        <end position="1328"/>
    </location>
</feature>
<dbReference type="SUPFAM" id="SSF51206">
    <property type="entry name" value="cAMP-binding domain-like"/>
    <property type="match status" value="2"/>
</dbReference>
<dbReference type="InterPro" id="IPR036964">
    <property type="entry name" value="RASGEF_cat_dom_sf"/>
</dbReference>
<dbReference type="PROSITE" id="PS50042">
    <property type="entry name" value="CNMP_BINDING_3"/>
    <property type="match status" value="1"/>
</dbReference>
<dbReference type="InterPro" id="IPR000595">
    <property type="entry name" value="cNMP-bd_dom"/>
</dbReference>
<evidence type="ECO:0000313" key="10">
    <source>
        <dbReference type="Proteomes" id="UP000085678"/>
    </source>
</evidence>
<dbReference type="GO" id="GO:0016324">
    <property type="term" value="C:apical plasma membrane"/>
    <property type="evidence" value="ECO:0007669"/>
    <property type="project" value="TreeGrafter"/>
</dbReference>
<dbReference type="SUPFAM" id="SSF54236">
    <property type="entry name" value="Ubiquitin-like"/>
    <property type="match status" value="1"/>
</dbReference>
<dbReference type="SUPFAM" id="SSF50156">
    <property type="entry name" value="PDZ domain-like"/>
    <property type="match status" value="1"/>
</dbReference>
<dbReference type="InterPro" id="IPR001895">
    <property type="entry name" value="RASGEF_cat_dom"/>
</dbReference>
<feature type="domain" description="N-terminal Ras-GEF" evidence="9">
    <location>
        <begin position="414"/>
        <end position="528"/>
    </location>
</feature>
<evidence type="ECO:0000256" key="3">
    <source>
        <dbReference type="PROSITE-ProRule" id="PRU00168"/>
    </source>
</evidence>
<dbReference type="PANTHER" id="PTHR23113">
    <property type="entry name" value="GUANINE NUCLEOTIDE EXCHANGE FACTOR"/>
    <property type="match status" value="1"/>
</dbReference>
<dbReference type="InParanoid" id="A0A1S3INQ8"/>
<dbReference type="PROSITE" id="PS50106">
    <property type="entry name" value="PDZ"/>
    <property type="match status" value="1"/>
</dbReference>
<evidence type="ECO:0000259" key="7">
    <source>
        <dbReference type="PROSITE" id="PS50106"/>
    </source>
</evidence>
<dbReference type="STRING" id="7574.A0A1S3INQ8"/>
<proteinExistence type="inferred from homology"/>
<dbReference type="GO" id="GO:0005085">
    <property type="term" value="F:guanyl-nucleotide exchange factor activity"/>
    <property type="evidence" value="ECO:0007669"/>
    <property type="project" value="UniProtKB-KW"/>
</dbReference>
<protein>
    <submittedName>
        <fullName evidence="11">Rap guanine nucleotide exchange factor 6 isoform X1</fullName>
    </submittedName>
</protein>
<dbReference type="Pfam" id="PF00617">
    <property type="entry name" value="RasGEF"/>
    <property type="match status" value="1"/>
</dbReference>
<dbReference type="Gene3D" id="1.10.840.10">
    <property type="entry name" value="Ras guanine-nucleotide exchange factors catalytic domain"/>
    <property type="match status" value="1"/>
</dbReference>
<dbReference type="PANTHER" id="PTHR23113:SF249">
    <property type="entry name" value="RAP GUANINE NUCLEOTIDE EXCHANGE FACTOR 6"/>
    <property type="match status" value="1"/>
</dbReference>
<name>A0A1S3INQ8_LINAN</name>
<evidence type="ECO:0000256" key="1">
    <source>
        <dbReference type="ARBA" id="ARBA00010829"/>
    </source>
</evidence>
<accession>A0A1S3INQ8</accession>
<evidence type="ECO:0000259" key="8">
    <source>
        <dbReference type="PROSITE" id="PS50200"/>
    </source>
</evidence>
<reference evidence="11" key="1">
    <citation type="journal article" date="2015" name="Nat. Commun.">
        <title>The Lingula genome provides insights into brachiopod evolution and the origin of phosphate biomineralization.</title>
        <authorList>
            <person name="Luo Y.J."/>
            <person name="Takeuchi T."/>
            <person name="Koyanagi R."/>
            <person name="Yamada L."/>
            <person name="Kanda M."/>
            <person name="Khalturina M."/>
            <person name="Fujie M."/>
            <person name="Yamasaki S.I."/>
            <person name="Endo K."/>
            <person name="Satoh N."/>
        </authorList>
    </citation>
    <scope>NUCLEOTIDE SEQUENCE</scope>
</reference>
<evidence type="ECO:0000256" key="2">
    <source>
        <dbReference type="ARBA" id="ARBA00022658"/>
    </source>
</evidence>
<feature type="compositionally biased region" description="Low complexity" evidence="4">
    <location>
        <begin position="1297"/>
        <end position="1311"/>
    </location>
</feature>
<dbReference type="Pfam" id="PF00618">
    <property type="entry name" value="RasGEF_N"/>
    <property type="match status" value="1"/>
</dbReference>
<dbReference type="SMART" id="SM00229">
    <property type="entry name" value="RasGEFN"/>
    <property type="match status" value="1"/>
</dbReference>
<dbReference type="InterPro" id="IPR000651">
    <property type="entry name" value="Ras-like_Gua-exchang_fac_N"/>
</dbReference>
<dbReference type="Gene3D" id="2.60.120.10">
    <property type="entry name" value="Jelly Rolls"/>
    <property type="match status" value="2"/>
</dbReference>
<reference evidence="11" key="2">
    <citation type="submission" date="2025-08" db="UniProtKB">
        <authorList>
            <consortium name="RefSeq"/>
        </authorList>
    </citation>
    <scope>IDENTIFICATION</scope>
</reference>
<dbReference type="SMART" id="SM00100">
    <property type="entry name" value="cNMP"/>
    <property type="match status" value="1"/>
</dbReference>
<feature type="compositionally biased region" description="Low complexity" evidence="4">
    <location>
        <begin position="202"/>
        <end position="216"/>
    </location>
</feature>
<dbReference type="PROSITE" id="PS50212">
    <property type="entry name" value="RASGEF_NTER"/>
    <property type="match status" value="1"/>
</dbReference>
<dbReference type="Gene3D" id="1.20.870.10">
    <property type="entry name" value="Son of sevenless (SoS) protein Chain: S domain 1"/>
    <property type="match status" value="1"/>
</dbReference>
<dbReference type="CDD" id="cd06224">
    <property type="entry name" value="REM"/>
    <property type="match status" value="1"/>
</dbReference>
<dbReference type="InterPro" id="IPR029071">
    <property type="entry name" value="Ubiquitin-like_domsf"/>
</dbReference>
<feature type="compositionally biased region" description="Low complexity" evidence="4">
    <location>
        <begin position="1261"/>
        <end position="1272"/>
    </location>
</feature>
<dbReference type="CDD" id="cd00038">
    <property type="entry name" value="CAP_ED"/>
    <property type="match status" value="2"/>
</dbReference>
<feature type="region of interest" description="Disordered" evidence="4">
    <location>
        <begin position="1158"/>
        <end position="1190"/>
    </location>
</feature>
<comment type="similarity">
    <text evidence="1">Belongs to the RAPGEF2 family.</text>
</comment>
<dbReference type="OrthoDB" id="21144at2759"/>
<sequence>MARASERHFLHCLKKHIPQRTADDLDIIYAYLRGLEALSSLREPALRAICKNVRYEFHDANDILYCRGEISSCWYILLTGSVFIDGSMFLPRSSFGKRTAGCARRPNECLILEPSEMIVIDYPDVQLMKAGQGRQPACPVPNMEKYMSLEGSDEYKMGRGRGNMAEGPLDQLPQELQGVQNVLQRSEQYMRSEQYFKRSSRASDTSSAYSGSDMMQSSIDDQDIDLSGLVESIVDSDDEEGYAESTESMPIRDAVRECLEKDPSERNDDDIEILLEFMQHFPAFANMTLATRRSLCSVMVFAVVEKAGTIVMHDAEELDSWSVIINGQVEITLPDDTVEQLQMGDSFGITPTMEKLYHKGVMRTTQDDCQFVCIAQSDYYRILHQGEENTHKFEEKGQVVMVTEDRVLDAGNRKGSIVIRGTPERLMTHLVEEHSVVDPTYVEDFLLTYRTFIESPLEVANRLLMWFGDAELRDRVTRVVLLWVNNHFNDFESNPAMSEFLEKFEIMLERERMIGQLRLLNIACSAKARARTITLTRSTKDEILHFSVLGGLERHCGIFISKVEKGTKAHEAGLRRGDQILEVNGHNFEFITHNRALEILRGTTHLSISVKSNVIAFKEMLYSSSPGRPAKKQQIAQLQPDFTQKRQGSVPELDLGVPPVISPVKPKKGDKKEKPYGTVGKNAKLRKALNKINLLPKQNSDSKLQHNHSDNDLTCPQRSRQSSTSSASSNTSAQQQQMSNSSPDISATILGSFAVMDDTRNDFPEHVLKVYRSDQSCKYFLVHRETTAREVVMLALREFGITDPSSSTLLYCSNYSLCEVTVENEGFIKQKRLPEQLTNLPERINLNGRYYLKNNMSTETLVPDELASELMKEGQISFLQLKSIEIATQLTLEDFHIFANIEATEYIDDLFDLPSKYGTPNILQFQELVNREMFWVTTEVVRETNIIKRMKIIKHFIKIARHCKECKNFNSMFAILSGLGHGSVQRLRTTWDKLPNKYVKIYEDLQTIMDPSRNMAKYRNLINSELVQPPLIPLFPIVKKDLTFIHLGNDSKVDGLVNFEKLRMIAKEVRHLCLMASAPYDPNAMFLPGSSSASIFANNASGTNTIKKKTRRNSTLPNPKKMYEEYQMVRRVKNYLHSMKIVADEDELDGLSLQCEPQLPRKRDQSPPPPAPVNNAQLLNANLGPKFGAKSPDAVRKLLSLSEDKVRPHNPKHPTLKLNSPGNQRRLPLSPQPGRLKHTHLSPESSSVVSLSSIAMRKSHTSGSIGSADSSSPPTNHHHLYETDSGHNSIASSNFDSHSTSSVGSAHSPPSQRHLSNQHMAPHLQSSRPPLPPYHVVVQNSQGYHYLQQQQQYLQYHLRPHHRPPLPDYHAATQMAQLARQKQMISRSHSFEGVPGCYVEDDEDEGELVDDEEEQVSAV</sequence>
<feature type="domain" description="Cyclic nucleotide-binding" evidence="6">
    <location>
        <begin position="283"/>
        <end position="383"/>
    </location>
</feature>
<feature type="domain" description="PDZ" evidence="7">
    <location>
        <begin position="532"/>
        <end position="603"/>
    </location>
</feature>
<dbReference type="InterPro" id="IPR014710">
    <property type="entry name" value="RmlC-like_jellyroll"/>
</dbReference>
<keyword evidence="2 3" id="KW-0344">Guanine-nucleotide releasing factor</keyword>
<evidence type="ECO:0000259" key="6">
    <source>
        <dbReference type="PROSITE" id="PS50042"/>
    </source>
</evidence>
<dbReference type="Pfam" id="PF00788">
    <property type="entry name" value="RA"/>
    <property type="match status" value="1"/>
</dbReference>
<dbReference type="Pfam" id="PF00595">
    <property type="entry name" value="PDZ"/>
    <property type="match status" value="1"/>
</dbReference>
<feature type="compositionally biased region" description="Low complexity" evidence="4">
    <location>
        <begin position="1242"/>
        <end position="1253"/>
    </location>
</feature>
<dbReference type="Proteomes" id="UP000085678">
    <property type="component" value="Unplaced"/>
</dbReference>
<dbReference type="PROSITE" id="PS50009">
    <property type="entry name" value="RASGEF_CAT"/>
    <property type="match status" value="1"/>
</dbReference>
<dbReference type="InterPro" id="IPR018490">
    <property type="entry name" value="cNMP-bd_dom_sf"/>
</dbReference>
<dbReference type="RefSeq" id="XP_013399837.1">
    <property type="nucleotide sequence ID" value="XM_013544383.1"/>
</dbReference>
<evidence type="ECO:0000313" key="11">
    <source>
        <dbReference type="RefSeq" id="XP_013399837.1"/>
    </source>
</evidence>
<keyword evidence="10" id="KW-1185">Reference proteome</keyword>
<dbReference type="SUPFAM" id="SSF48366">
    <property type="entry name" value="Ras GEF"/>
    <property type="match status" value="1"/>
</dbReference>
<dbReference type="InterPro" id="IPR023578">
    <property type="entry name" value="Ras_GEF_dom_sf"/>
</dbReference>
<dbReference type="SMART" id="SM00228">
    <property type="entry name" value="PDZ"/>
    <property type="match status" value="1"/>
</dbReference>
<dbReference type="FunFam" id="2.60.120.10:FF:000088">
    <property type="entry name" value="Guanine nucleotide exchange factor"/>
    <property type="match status" value="1"/>
</dbReference>
<dbReference type="SMART" id="SM00147">
    <property type="entry name" value="RasGEF"/>
    <property type="match status" value="1"/>
</dbReference>
<dbReference type="CDD" id="cd06755">
    <property type="entry name" value="PDZ_RapGEF2_RapGEF6-like"/>
    <property type="match status" value="1"/>
</dbReference>